<accession>A0A9J5ZBP2</accession>
<evidence type="ECO:0000313" key="2">
    <source>
        <dbReference type="Proteomes" id="UP000824120"/>
    </source>
</evidence>
<dbReference type="EMBL" id="JACXVP010000004">
    <property type="protein sequence ID" value="KAG5608892.1"/>
    <property type="molecule type" value="Genomic_DNA"/>
</dbReference>
<reference evidence="1 2" key="1">
    <citation type="submission" date="2020-09" db="EMBL/GenBank/DDBJ databases">
        <title>De no assembly of potato wild relative species, Solanum commersonii.</title>
        <authorList>
            <person name="Cho K."/>
        </authorList>
    </citation>
    <scope>NUCLEOTIDE SEQUENCE [LARGE SCALE GENOMIC DNA]</scope>
    <source>
        <strain evidence="1">LZ3.2</strain>
        <tissue evidence="1">Leaf</tissue>
    </source>
</reference>
<dbReference type="Proteomes" id="UP000824120">
    <property type="component" value="Chromosome 4"/>
</dbReference>
<organism evidence="1 2">
    <name type="scientific">Solanum commersonii</name>
    <name type="common">Commerson's wild potato</name>
    <name type="synonym">Commerson's nightshade</name>
    <dbReference type="NCBI Taxonomy" id="4109"/>
    <lineage>
        <taxon>Eukaryota</taxon>
        <taxon>Viridiplantae</taxon>
        <taxon>Streptophyta</taxon>
        <taxon>Embryophyta</taxon>
        <taxon>Tracheophyta</taxon>
        <taxon>Spermatophyta</taxon>
        <taxon>Magnoliopsida</taxon>
        <taxon>eudicotyledons</taxon>
        <taxon>Gunneridae</taxon>
        <taxon>Pentapetalae</taxon>
        <taxon>asterids</taxon>
        <taxon>lamiids</taxon>
        <taxon>Solanales</taxon>
        <taxon>Solanaceae</taxon>
        <taxon>Solanoideae</taxon>
        <taxon>Solaneae</taxon>
        <taxon>Solanum</taxon>
    </lineage>
</organism>
<comment type="caution">
    <text evidence="1">The sequence shown here is derived from an EMBL/GenBank/DDBJ whole genome shotgun (WGS) entry which is preliminary data.</text>
</comment>
<gene>
    <name evidence="1" type="ORF">H5410_020173</name>
</gene>
<keyword evidence="2" id="KW-1185">Reference proteome</keyword>
<dbReference type="AlphaFoldDB" id="A0A9J5ZBP2"/>
<sequence>MSVSTRIEEMVTLDCSLMGRFKTLGRNVSNCFQLVLKFARAYVKTCIMYLMDWYKHLVQYFEVRVFMV</sequence>
<proteinExistence type="predicted"/>
<name>A0A9J5ZBP2_SOLCO</name>
<evidence type="ECO:0000313" key="1">
    <source>
        <dbReference type="EMBL" id="KAG5608892.1"/>
    </source>
</evidence>
<protein>
    <submittedName>
        <fullName evidence="1">Uncharacterized protein</fullName>
    </submittedName>
</protein>